<organism evidence="2 3">
    <name type="scientific">Penicillium oxalicum (strain 114-2 / CGMCC 5302)</name>
    <name type="common">Penicillium decumbens</name>
    <dbReference type="NCBI Taxonomy" id="933388"/>
    <lineage>
        <taxon>Eukaryota</taxon>
        <taxon>Fungi</taxon>
        <taxon>Dikarya</taxon>
        <taxon>Ascomycota</taxon>
        <taxon>Pezizomycotina</taxon>
        <taxon>Eurotiomycetes</taxon>
        <taxon>Eurotiomycetidae</taxon>
        <taxon>Eurotiales</taxon>
        <taxon>Aspergillaceae</taxon>
        <taxon>Penicillium</taxon>
    </lineage>
</organism>
<accession>S7ZV82</accession>
<dbReference type="AlphaFoldDB" id="S7ZV82"/>
<feature type="compositionally biased region" description="Basic and acidic residues" evidence="1">
    <location>
        <begin position="66"/>
        <end position="83"/>
    </location>
</feature>
<name>S7ZV82_PENO1</name>
<feature type="region of interest" description="Disordered" evidence="1">
    <location>
        <begin position="55"/>
        <end position="83"/>
    </location>
</feature>
<sequence>MRSAQVGAASGSRKRGKGKMISVDEMEREVPRDGCRPMTQDARWMKELEADEARGVGKNWKGEGGGGEREIRSERKEAGTVEC</sequence>
<gene>
    <name evidence="2" type="ORF">PDE_09619</name>
</gene>
<protein>
    <submittedName>
        <fullName evidence="2">Uncharacterized protein</fullName>
    </submittedName>
</protein>
<feature type="region of interest" description="Disordered" evidence="1">
    <location>
        <begin position="1"/>
        <end position="38"/>
    </location>
</feature>
<dbReference type="EMBL" id="KB644415">
    <property type="protein sequence ID" value="EPS34655.1"/>
    <property type="molecule type" value="Genomic_DNA"/>
</dbReference>
<evidence type="ECO:0000313" key="3">
    <source>
        <dbReference type="Proteomes" id="UP000019376"/>
    </source>
</evidence>
<keyword evidence="3" id="KW-1185">Reference proteome</keyword>
<reference evidence="2 3" key="1">
    <citation type="journal article" date="2013" name="PLoS ONE">
        <title>Genomic and secretomic analyses reveal unique features of the lignocellulolytic enzyme system of Penicillium decumbens.</title>
        <authorList>
            <person name="Liu G."/>
            <person name="Zhang L."/>
            <person name="Wei X."/>
            <person name="Zou G."/>
            <person name="Qin Y."/>
            <person name="Ma L."/>
            <person name="Li J."/>
            <person name="Zheng H."/>
            <person name="Wang S."/>
            <person name="Wang C."/>
            <person name="Xun L."/>
            <person name="Zhao G.-P."/>
            <person name="Zhou Z."/>
            <person name="Qu Y."/>
        </authorList>
    </citation>
    <scope>NUCLEOTIDE SEQUENCE [LARGE SCALE GENOMIC DNA]</scope>
    <source>
        <strain evidence="3">114-2 / CGMCC 5302</strain>
    </source>
</reference>
<proteinExistence type="predicted"/>
<evidence type="ECO:0000313" key="2">
    <source>
        <dbReference type="EMBL" id="EPS34655.1"/>
    </source>
</evidence>
<dbReference type="Proteomes" id="UP000019376">
    <property type="component" value="Unassembled WGS sequence"/>
</dbReference>
<evidence type="ECO:0000256" key="1">
    <source>
        <dbReference type="SAM" id="MobiDB-lite"/>
    </source>
</evidence>
<dbReference type="HOGENOM" id="CLU_2543309_0_0_1"/>